<organism evidence="1 2">
    <name type="scientific">Chondrus crispus</name>
    <name type="common">Carrageen Irish moss</name>
    <name type="synonym">Polymorpha crispa</name>
    <dbReference type="NCBI Taxonomy" id="2769"/>
    <lineage>
        <taxon>Eukaryota</taxon>
        <taxon>Rhodophyta</taxon>
        <taxon>Florideophyceae</taxon>
        <taxon>Rhodymeniophycidae</taxon>
        <taxon>Gigartinales</taxon>
        <taxon>Gigartinaceae</taxon>
        <taxon>Chondrus</taxon>
    </lineage>
</organism>
<dbReference type="RefSeq" id="XP_005717938.1">
    <property type="nucleotide sequence ID" value="XM_005717881.1"/>
</dbReference>
<evidence type="ECO:0000313" key="2">
    <source>
        <dbReference type="Proteomes" id="UP000012073"/>
    </source>
</evidence>
<dbReference type="KEGG" id="ccp:CHC_T00008266001"/>
<accession>R7QJ13</accession>
<dbReference type="EMBL" id="HG001897">
    <property type="protein sequence ID" value="CDF38069.1"/>
    <property type="molecule type" value="Genomic_DNA"/>
</dbReference>
<keyword evidence="2" id="KW-1185">Reference proteome</keyword>
<dbReference type="Pfam" id="PF08238">
    <property type="entry name" value="Sel1"/>
    <property type="match status" value="2"/>
</dbReference>
<dbReference type="AlphaFoldDB" id="R7QJ13"/>
<dbReference type="Gramene" id="CDF38069">
    <property type="protein sequence ID" value="CDF38069"/>
    <property type="gene ID" value="CHC_T00008266001"/>
</dbReference>
<dbReference type="InterPro" id="IPR011990">
    <property type="entry name" value="TPR-like_helical_dom_sf"/>
</dbReference>
<dbReference type="Gene3D" id="1.25.40.10">
    <property type="entry name" value="Tetratricopeptide repeat domain"/>
    <property type="match status" value="1"/>
</dbReference>
<dbReference type="InterPro" id="IPR006597">
    <property type="entry name" value="Sel1-like"/>
</dbReference>
<protein>
    <submittedName>
        <fullName evidence="1">Sel1-repeat containing protein</fullName>
    </submittedName>
</protein>
<dbReference type="SMART" id="SM00671">
    <property type="entry name" value="SEL1"/>
    <property type="match status" value="2"/>
</dbReference>
<proteinExistence type="predicted"/>
<dbReference type="PANTHER" id="PTHR43628:SF1">
    <property type="entry name" value="CHITIN SYNTHASE REGULATORY FACTOR 2-RELATED"/>
    <property type="match status" value="1"/>
</dbReference>
<dbReference type="PhylomeDB" id="R7QJ13"/>
<evidence type="ECO:0000313" key="1">
    <source>
        <dbReference type="EMBL" id="CDF38069.1"/>
    </source>
</evidence>
<reference evidence="2" key="1">
    <citation type="journal article" date="2013" name="Proc. Natl. Acad. Sci. U.S.A.">
        <title>Genome structure and metabolic features in the red seaweed Chondrus crispus shed light on evolution of the Archaeplastida.</title>
        <authorList>
            <person name="Collen J."/>
            <person name="Porcel B."/>
            <person name="Carre W."/>
            <person name="Ball S.G."/>
            <person name="Chaparro C."/>
            <person name="Tonon T."/>
            <person name="Barbeyron T."/>
            <person name="Michel G."/>
            <person name="Noel B."/>
            <person name="Valentin K."/>
            <person name="Elias M."/>
            <person name="Artiguenave F."/>
            <person name="Arun A."/>
            <person name="Aury J.M."/>
            <person name="Barbosa-Neto J.F."/>
            <person name="Bothwell J.H."/>
            <person name="Bouget F.Y."/>
            <person name="Brillet L."/>
            <person name="Cabello-Hurtado F."/>
            <person name="Capella-Gutierrez S."/>
            <person name="Charrier B."/>
            <person name="Cladiere L."/>
            <person name="Cock J.M."/>
            <person name="Coelho S.M."/>
            <person name="Colleoni C."/>
            <person name="Czjzek M."/>
            <person name="Da Silva C."/>
            <person name="Delage L."/>
            <person name="Denoeud F."/>
            <person name="Deschamps P."/>
            <person name="Dittami S.M."/>
            <person name="Gabaldon T."/>
            <person name="Gachon C.M."/>
            <person name="Groisillier A."/>
            <person name="Herve C."/>
            <person name="Jabbari K."/>
            <person name="Katinka M."/>
            <person name="Kloareg B."/>
            <person name="Kowalczyk N."/>
            <person name="Labadie K."/>
            <person name="Leblanc C."/>
            <person name="Lopez P.J."/>
            <person name="McLachlan D.H."/>
            <person name="Meslet-Cladiere L."/>
            <person name="Moustafa A."/>
            <person name="Nehr Z."/>
            <person name="Nyvall Collen P."/>
            <person name="Panaud O."/>
            <person name="Partensky F."/>
            <person name="Poulain J."/>
            <person name="Rensing S.A."/>
            <person name="Rousvoal S."/>
            <person name="Samson G."/>
            <person name="Symeonidi A."/>
            <person name="Weissenbach J."/>
            <person name="Zambounis A."/>
            <person name="Wincker P."/>
            <person name="Boyen C."/>
        </authorList>
    </citation>
    <scope>NUCLEOTIDE SEQUENCE [LARGE SCALE GENOMIC DNA]</scope>
    <source>
        <strain evidence="2">cv. Stackhouse</strain>
    </source>
</reference>
<sequence length="127" mass="14129">MRYLGSLLRDGGDGVRRDAARAVKLFERAVEEHGDVEAMVALGDMLVRGTDRVRSNAGRAARLYERAIETQQDRDAMLSMAVLLRDGGNGLRGMPRGPRGCSRTPWRGAMKTKWWSFSGNWCGRESS</sequence>
<dbReference type="SUPFAM" id="SSF81901">
    <property type="entry name" value="HCP-like"/>
    <property type="match status" value="1"/>
</dbReference>
<dbReference type="InterPro" id="IPR052945">
    <property type="entry name" value="Mitotic_Regulator"/>
</dbReference>
<dbReference type="PANTHER" id="PTHR43628">
    <property type="entry name" value="ACTIVATOR OF C KINASE PROTEIN 1-RELATED"/>
    <property type="match status" value="1"/>
</dbReference>
<dbReference type="Proteomes" id="UP000012073">
    <property type="component" value="Unassembled WGS sequence"/>
</dbReference>
<name>R7QJ13_CHOCR</name>
<dbReference type="OrthoDB" id="4569at2759"/>
<dbReference type="GeneID" id="17325656"/>
<gene>
    <name evidence="1" type="ORF">CHC_T00008266001</name>
</gene>